<dbReference type="InterPro" id="IPR012337">
    <property type="entry name" value="RNaseH-like_sf"/>
</dbReference>
<dbReference type="SMART" id="SM00950">
    <property type="entry name" value="Piwi"/>
    <property type="match status" value="1"/>
</dbReference>
<organism evidence="4 5">
    <name type="scientific">Caenorhabditis nigoni</name>
    <dbReference type="NCBI Taxonomy" id="1611254"/>
    <lineage>
        <taxon>Eukaryota</taxon>
        <taxon>Metazoa</taxon>
        <taxon>Ecdysozoa</taxon>
        <taxon>Nematoda</taxon>
        <taxon>Chromadorea</taxon>
        <taxon>Rhabditida</taxon>
        <taxon>Rhabditina</taxon>
        <taxon>Rhabditomorpha</taxon>
        <taxon>Rhabditoidea</taxon>
        <taxon>Rhabditidae</taxon>
        <taxon>Peloderinae</taxon>
        <taxon>Caenorhabditis</taxon>
    </lineage>
</organism>
<evidence type="ECO:0000313" key="5">
    <source>
        <dbReference type="Proteomes" id="UP000230233"/>
    </source>
</evidence>
<proteinExistence type="predicted"/>
<dbReference type="Pfam" id="PF02171">
    <property type="entry name" value="Piwi"/>
    <property type="match status" value="1"/>
</dbReference>
<keyword evidence="5" id="KW-1185">Reference proteome</keyword>
<dbReference type="PROSITE" id="PS50822">
    <property type="entry name" value="PIWI"/>
    <property type="match status" value="1"/>
</dbReference>
<evidence type="ECO:0000313" key="4">
    <source>
        <dbReference type="EMBL" id="PIC13092.1"/>
    </source>
</evidence>
<dbReference type="Gene3D" id="2.170.260.10">
    <property type="entry name" value="paz domain"/>
    <property type="match status" value="1"/>
</dbReference>
<accession>A0A2G5SDT4</accession>
<sequence>MSNYDDDYDRRGEGGGRGGYRTDYNDDRDDYRNDYSNRNDYRDNYNDRGDYRNDYNDDRDDYRNDYSNRNDYRDNYNNRGDYRNDYNDDRDDYRNDYSNRNDYRDNYNDRGDYRNDYNDDRNDYRNDYSSRNDYRDNYNDHYDNRDNPRGGNDYRNGYNDGDNYRGGVQDNYYHNDRGNWSHQDNGCEEFDTRRVYERDYLQALHNIVPQLDRMNLNRNGGGNNMYSQHSRGGYRAPQRCIAGMSYPGELAGDADHPRMSVAKKDLAHNQQKFCERPESSAYDNPRCGKKIELLTNHALVHLPTEPIVLYEYNVEVFKGRKKLTKREEAGPIFREILQTVPDYIFPPARDFIYNDVNLIWVTTKLPSPEKKVGGGNGNWFYYKYTRCVELNSELATNCQDSQLVATLVDAIATARVRFPEQTGNKFSVFKKSIFLLQDQLDKGAFAGASVFVKLRNGVDARIGFSMAIKLNLRVGITACFDVSHTLFTRPGYPLVRLFWELIHGETLENEQILDEEWDSDMQKAQPTESNIQLMSSVLKKMTLIFSPEDGLSFDEEGKYHETDLRRLKSRGREFKFYQFGPNSSFVFFDERAGQEISVAEYFLAAYNYRIRYPNLPCLQKKPSKMNAHRIVLYPMELVSSLVDPTRFTGAITEKLKGDLIKYTTLSAEQRRLVLQNVIAQKAIGDCPPIVDNEDCYMQNYGIKIEKEMLSVKACLLPAPEVVYGNSTFLDTENRGEWEAVTNEPVRTVLEDAVYIRNRSRNAPKLKKRLLGSILKICSPMNSTGFEIDDSGYHHLMRAIQDAGQPVCWQNPEHAQAVIQGSMEYLQGRDLPGTVMDWFISLKENLEEYKQSEDEVIVPLVFVIFEVRFTTLNIERHEFQNDYNLFKFLADNEVGIFTQGLLKKTFNNIGSTPANCKFTSQLVEKILGKVGTTHRRLERNGDHKSWKKIVSEPTLLLGVDVSHPSPRDLRGEDHVKRLSIATVVGNIDLDCTEYRASSKIQDVGEERIVRFENEILERISGFVQFTGKRPDHIVIYRDGLSEGDFQRTLYEEKNSVQIACRSIAEDFKPTLTYIVVTKRHHTRFFLKNEEEGLKEHGFNVRPGTLVEDTVTTKNYYDFFLSTQVGQIGLARPTHYYVLHNDWKVPGTFWPTVTHALTYLFCRSTSTVNLPAPVLYARLAAKKAKETMDGALYANALCGKFLDTSSFADLAQLERCIKNHAELDGMTFV</sequence>
<evidence type="ECO:0000259" key="2">
    <source>
        <dbReference type="PROSITE" id="PS50821"/>
    </source>
</evidence>
<feature type="compositionally biased region" description="Low complexity" evidence="1">
    <location>
        <begin position="149"/>
        <end position="165"/>
    </location>
</feature>
<name>A0A2G5SDT4_9PELO</name>
<dbReference type="SUPFAM" id="SSF53098">
    <property type="entry name" value="Ribonuclease H-like"/>
    <property type="match status" value="1"/>
</dbReference>
<comment type="caution">
    <text evidence="4">The sequence shown here is derived from an EMBL/GenBank/DDBJ whole genome shotgun (WGS) entry which is preliminary data.</text>
</comment>
<feature type="region of interest" description="Disordered" evidence="1">
    <location>
        <begin position="1"/>
        <end position="165"/>
    </location>
</feature>
<evidence type="ECO:0000256" key="1">
    <source>
        <dbReference type="SAM" id="MobiDB-lite"/>
    </source>
</evidence>
<feature type="compositionally biased region" description="Basic and acidic residues" evidence="1">
    <location>
        <begin position="23"/>
        <end position="148"/>
    </location>
</feature>
<dbReference type="AlphaFoldDB" id="A0A2G5SDT4"/>
<dbReference type="OrthoDB" id="5971213at2759"/>
<gene>
    <name evidence="4" type="ORF">B9Z55_027971</name>
</gene>
<dbReference type="PANTHER" id="PTHR22891">
    <property type="entry name" value="EUKARYOTIC TRANSLATION INITIATION FACTOR 2C"/>
    <property type="match status" value="1"/>
</dbReference>
<dbReference type="CDD" id="cd02846">
    <property type="entry name" value="PAZ_argonaute_like"/>
    <property type="match status" value="1"/>
</dbReference>
<dbReference type="InterPro" id="IPR003165">
    <property type="entry name" value="Piwi"/>
</dbReference>
<dbReference type="EMBL" id="PDUG01000015">
    <property type="protein sequence ID" value="PIC13092.1"/>
    <property type="molecule type" value="Genomic_DNA"/>
</dbReference>
<dbReference type="InterPro" id="IPR036397">
    <property type="entry name" value="RNaseH_sf"/>
</dbReference>
<evidence type="ECO:0000259" key="3">
    <source>
        <dbReference type="PROSITE" id="PS50822"/>
    </source>
</evidence>
<dbReference type="GO" id="GO:0003723">
    <property type="term" value="F:RNA binding"/>
    <property type="evidence" value="ECO:0007669"/>
    <property type="project" value="InterPro"/>
</dbReference>
<dbReference type="Proteomes" id="UP000230233">
    <property type="component" value="Unassembled WGS sequence"/>
</dbReference>
<dbReference type="SUPFAM" id="SSF101690">
    <property type="entry name" value="PAZ domain"/>
    <property type="match status" value="1"/>
</dbReference>
<dbReference type="Pfam" id="PF02170">
    <property type="entry name" value="PAZ"/>
    <property type="match status" value="1"/>
</dbReference>
<dbReference type="PROSITE" id="PS50821">
    <property type="entry name" value="PAZ"/>
    <property type="match status" value="1"/>
</dbReference>
<reference evidence="5" key="1">
    <citation type="submission" date="2017-10" db="EMBL/GenBank/DDBJ databases">
        <title>Rapid genome shrinkage in a self-fertile nematode reveals novel sperm competition proteins.</title>
        <authorList>
            <person name="Yin D."/>
            <person name="Schwarz E.M."/>
            <person name="Thomas C.G."/>
            <person name="Felde R.L."/>
            <person name="Korf I.F."/>
            <person name="Cutter A.D."/>
            <person name="Schartner C.M."/>
            <person name="Ralston E.J."/>
            <person name="Meyer B.J."/>
            <person name="Haag E.S."/>
        </authorList>
    </citation>
    <scope>NUCLEOTIDE SEQUENCE [LARGE SCALE GENOMIC DNA]</scope>
    <source>
        <strain evidence="5">JU1422</strain>
    </source>
</reference>
<feature type="domain" description="Piwi" evidence="3">
    <location>
        <begin position="859"/>
        <end position="1187"/>
    </location>
</feature>
<dbReference type="Gene3D" id="3.30.420.10">
    <property type="entry name" value="Ribonuclease H-like superfamily/Ribonuclease H"/>
    <property type="match status" value="1"/>
</dbReference>
<protein>
    <recommendedName>
        <fullName evidence="6">Piwi domain-containing protein</fullName>
    </recommendedName>
</protein>
<dbReference type="InterPro" id="IPR003100">
    <property type="entry name" value="PAZ_dom"/>
</dbReference>
<evidence type="ECO:0008006" key="6">
    <source>
        <dbReference type="Google" id="ProtNLM"/>
    </source>
</evidence>
<feature type="domain" description="PAZ" evidence="2">
    <location>
        <begin position="533"/>
        <end position="642"/>
    </location>
</feature>
<dbReference type="STRING" id="1611254.A0A2G5SDT4"/>
<dbReference type="InterPro" id="IPR036085">
    <property type="entry name" value="PAZ_dom_sf"/>
</dbReference>